<evidence type="ECO:0000259" key="3">
    <source>
        <dbReference type="PROSITE" id="PS51371"/>
    </source>
</evidence>
<sequence>MRVKDIMTRNPVYISPSVSVTDAKALMMKQKISKLPVLDESKRLVGIITKNDLNRASPSAATTLDMYEIGYLLSKLTVEKVMHKNVRTVSEDEVVEEAARIMIDNGIGCLPVMKGDLLVGIITESDLFNALINLFGVRQPGVRATFMVSDQPGILAKITQAIADLNGNIISLITWEGDDPAHRRITIKASGINLSQLESIGSVVNAELRSIREN</sequence>
<dbReference type="PANTHER" id="PTHR43080">
    <property type="entry name" value="CBS DOMAIN-CONTAINING PROTEIN CBSX3, MITOCHONDRIAL"/>
    <property type="match status" value="1"/>
</dbReference>
<evidence type="ECO:0000256" key="1">
    <source>
        <dbReference type="ARBA" id="ARBA00023122"/>
    </source>
</evidence>
<evidence type="ECO:0000313" key="6">
    <source>
        <dbReference type="EMBL" id="QTQ13278.1"/>
    </source>
</evidence>
<dbReference type="SUPFAM" id="SSF54631">
    <property type="entry name" value="CBS-domain pair"/>
    <property type="match status" value="1"/>
</dbReference>
<dbReference type="InterPro" id="IPR045865">
    <property type="entry name" value="ACT-like_dom_sf"/>
</dbReference>
<dbReference type="InterPro" id="IPR051257">
    <property type="entry name" value="Diverse_CBS-Domain"/>
</dbReference>
<dbReference type="SMART" id="SM00116">
    <property type="entry name" value="CBS"/>
    <property type="match status" value="2"/>
</dbReference>
<dbReference type="Gene3D" id="3.10.580.10">
    <property type="entry name" value="CBS-domain"/>
    <property type="match status" value="1"/>
</dbReference>
<reference evidence="6" key="1">
    <citation type="submission" date="2020-05" db="EMBL/GenBank/DDBJ databases">
        <authorList>
            <person name="Zeng H."/>
            <person name="Chan Y.K."/>
            <person name="Watt R.M."/>
        </authorList>
    </citation>
    <scope>NUCLEOTIDE SEQUENCE</scope>
    <source>
        <strain evidence="6">ATCC 700770</strain>
        <strain evidence="5">ATCC 700773</strain>
    </source>
</reference>
<dbReference type="InterPro" id="IPR000644">
    <property type="entry name" value="CBS_dom"/>
</dbReference>
<dbReference type="PROSITE" id="PS51671">
    <property type="entry name" value="ACT"/>
    <property type="match status" value="1"/>
</dbReference>
<dbReference type="InterPro" id="IPR046342">
    <property type="entry name" value="CBS_dom_sf"/>
</dbReference>
<reference evidence="6 7" key="2">
    <citation type="journal article" date="2021" name="Microbiol. Resour. Announc.">
        <title>Complete Genome Sequences of Three Human Oral Treponema parvum Isolates.</title>
        <authorList>
            <person name="Zeng H."/>
            <person name="Watt R.M."/>
        </authorList>
    </citation>
    <scope>NUCLEOTIDE SEQUENCE [LARGE SCALE GENOMIC DNA]</scope>
    <source>
        <strain evidence="6 7">ATCC 700770</strain>
        <strain evidence="5">ATCC 700773</strain>
    </source>
</reference>
<accession>A0A975F2P6</accession>
<protein>
    <submittedName>
        <fullName evidence="6">CBS domain-containing protein</fullName>
    </submittedName>
</protein>
<gene>
    <name evidence="5" type="ORF">HRI96_09980</name>
    <name evidence="6" type="ORF">HRQ91_01735</name>
</gene>
<feature type="domain" description="CBS" evidence="3">
    <location>
        <begin position="82"/>
        <end position="140"/>
    </location>
</feature>
<dbReference type="EMBL" id="CP054142">
    <property type="protein sequence ID" value="QTQ13278.1"/>
    <property type="molecule type" value="Genomic_DNA"/>
</dbReference>
<dbReference type="RefSeq" id="WP_210117207.1">
    <property type="nucleotide sequence ID" value="NZ_CP054142.1"/>
</dbReference>
<dbReference type="CDD" id="cd04584">
    <property type="entry name" value="CBS_pair_AcuB_like"/>
    <property type="match status" value="1"/>
</dbReference>
<keyword evidence="7" id="KW-1185">Reference proteome</keyword>
<organism evidence="6 7">
    <name type="scientific">Treponema parvum</name>
    <dbReference type="NCBI Taxonomy" id="138851"/>
    <lineage>
        <taxon>Bacteria</taxon>
        <taxon>Pseudomonadati</taxon>
        <taxon>Spirochaetota</taxon>
        <taxon>Spirochaetia</taxon>
        <taxon>Spirochaetales</taxon>
        <taxon>Treponemataceae</taxon>
        <taxon>Treponema</taxon>
    </lineage>
</organism>
<dbReference type="PROSITE" id="PS51371">
    <property type="entry name" value="CBS"/>
    <property type="match status" value="2"/>
</dbReference>
<dbReference type="Gene3D" id="3.30.70.260">
    <property type="match status" value="1"/>
</dbReference>
<dbReference type="KEGG" id="tpav:HRQ91_01735"/>
<evidence type="ECO:0000313" key="7">
    <source>
        <dbReference type="Proteomes" id="UP000671908"/>
    </source>
</evidence>
<feature type="domain" description="CBS" evidence="3">
    <location>
        <begin position="7"/>
        <end position="63"/>
    </location>
</feature>
<feature type="domain" description="ACT" evidence="4">
    <location>
        <begin position="143"/>
        <end position="214"/>
    </location>
</feature>
<dbReference type="InterPro" id="IPR002912">
    <property type="entry name" value="ACT_dom"/>
</dbReference>
<evidence type="ECO:0000259" key="4">
    <source>
        <dbReference type="PROSITE" id="PS51671"/>
    </source>
</evidence>
<keyword evidence="1 2" id="KW-0129">CBS domain</keyword>
<dbReference type="AlphaFoldDB" id="A0A975F2P6"/>
<evidence type="ECO:0000313" key="5">
    <source>
        <dbReference type="EMBL" id="QTQ12494.1"/>
    </source>
</evidence>
<dbReference type="CDD" id="cd02116">
    <property type="entry name" value="ACT"/>
    <property type="match status" value="1"/>
</dbReference>
<dbReference type="SUPFAM" id="SSF55021">
    <property type="entry name" value="ACT-like"/>
    <property type="match status" value="1"/>
</dbReference>
<dbReference type="Proteomes" id="UP000671995">
    <property type="component" value="Chromosome"/>
</dbReference>
<dbReference type="Proteomes" id="UP000671908">
    <property type="component" value="Chromosome"/>
</dbReference>
<evidence type="ECO:0000256" key="2">
    <source>
        <dbReference type="PROSITE-ProRule" id="PRU00703"/>
    </source>
</evidence>
<name>A0A975F2P6_9SPIR</name>
<proteinExistence type="predicted"/>
<dbReference type="PANTHER" id="PTHR43080:SF2">
    <property type="entry name" value="CBS DOMAIN-CONTAINING PROTEIN"/>
    <property type="match status" value="1"/>
</dbReference>
<dbReference type="EMBL" id="CP054257">
    <property type="protein sequence ID" value="QTQ12494.1"/>
    <property type="molecule type" value="Genomic_DNA"/>
</dbReference>
<dbReference type="Pfam" id="PF00571">
    <property type="entry name" value="CBS"/>
    <property type="match status" value="2"/>
</dbReference>
<dbReference type="Pfam" id="PF01842">
    <property type="entry name" value="ACT"/>
    <property type="match status" value="1"/>
</dbReference>